<evidence type="ECO:0000256" key="1">
    <source>
        <dbReference type="SAM" id="MobiDB-lite"/>
    </source>
</evidence>
<keyword evidence="3" id="KW-1185">Reference proteome</keyword>
<comment type="caution">
    <text evidence="2">The sequence shown here is derived from an EMBL/GenBank/DDBJ whole genome shotgun (WGS) entry which is preliminary data.</text>
</comment>
<dbReference type="AlphaFoldDB" id="A0AAU9N4B6"/>
<reference evidence="2 3" key="1">
    <citation type="submission" date="2022-01" db="EMBL/GenBank/DDBJ databases">
        <authorList>
            <person name="Xiong W."/>
            <person name="Schranz E."/>
        </authorList>
    </citation>
    <scope>NUCLEOTIDE SEQUENCE [LARGE SCALE GENOMIC DNA]</scope>
</reference>
<accession>A0AAU9N4B6</accession>
<evidence type="ECO:0000313" key="3">
    <source>
        <dbReference type="Proteomes" id="UP001157418"/>
    </source>
</evidence>
<evidence type="ECO:0000313" key="2">
    <source>
        <dbReference type="EMBL" id="CAH1434829.1"/>
    </source>
</evidence>
<dbReference type="Proteomes" id="UP001157418">
    <property type="component" value="Unassembled WGS sequence"/>
</dbReference>
<organism evidence="2 3">
    <name type="scientific">Lactuca virosa</name>
    <dbReference type="NCBI Taxonomy" id="75947"/>
    <lineage>
        <taxon>Eukaryota</taxon>
        <taxon>Viridiplantae</taxon>
        <taxon>Streptophyta</taxon>
        <taxon>Embryophyta</taxon>
        <taxon>Tracheophyta</taxon>
        <taxon>Spermatophyta</taxon>
        <taxon>Magnoliopsida</taxon>
        <taxon>eudicotyledons</taxon>
        <taxon>Gunneridae</taxon>
        <taxon>Pentapetalae</taxon>
        <taxon>asterids</taxon>
        <taxon>campanulids</taxon>
        <taxon>Asterales</taxon>
        <taxon>Asteraceae</taxon>
        <taxon>Cichorioideae</taxon>
        <taxon>Cichorieae</taxon>
        <taxon>Lactucinae</taxon>
        <taxon>Lactuca</taxon>
    </lineage>
</organism>
<protein>
    <submittedName>
        <fullName evidence="2">Uncharacterized protein</fullName>
    </submittedName>
</protein>
<name>A0AAU9N4B6_9ASTR</name>
<dbReference type="EMBL" id="CAKMRJ010003967">
    <property type="protein sequence ID" value="CAH1434829.1"/>
    <property type="molecule type" value="Genomic_DNA"/>
</dbReference>
<gene>
    <name evidence="2" type="ORF">LVIROSA_LOCUS21312</name>
</gene>
<proteinExistence type="predicted"/>
<feature type="compositionally biased region" description="Acidic residues" evidence="1">
    <location>
        <begin position="131"/>
        <end position="140"/>
    </location>
</feature>
<feature type="region of interest" description="Disordered" evidence="1">
    <location>
        <begin position="121"/>
        <end position="140"/>
    </location>
</feature>
<sequence length="140" mass="16588">MEFKDFIIYLRNLIKDKSHDMYYCLPNRAIIDGLRELRDEDYYVRFLDVRYSNDCKISIYIDHYHETITEWIEEEKVEEGDTVSDICEDDVDSVMADDVSLDHEADDEILEIPKYVDPFLSHKNPIPEGRVEDEADDNVS</sequence>